<proteinExistence type="predicted"/>
<dbReference type="PANTHER" id="PTHR37526">
    <property type="entry name" value="PROTEIN TUSB"/>
    <property type="match status" value="1"/>
</dbReference>
<dbReference type="NCBIfam" id="TIGR03011">
    <property type="entry name" value="sulf_tusB_dsrH"/>
    <property type="match status" value="1"/>
</dbReference>
<accession>A0ABQ2CU19</accession>
<dbReference type="Proteomes" id="UP000633263">
    <property type="component" value="Unassembled WGS sequence"/>
</dbReference>
<evidence type="ECO:0000313" key="1">
    <source>
        <dbReference type="EMBL" id="GGJ06077.1"/>
    </source>
</evidence>
<gene>
    <name evidence="1" type="ORF">GCM10009083_23790</name>
</gene>
<dbReference type="SUPFAM" id="SSF75169">
    <property type="entry name" value="DsrEFH-like"/>
    <property type="match status" value="1"/>
</dbReference>
<dbReference type="Pfam" id="PF04077">
    <property type="entry name" value="DsrH"/>
    <property type="match status" value="1"/>
</dbReference>
<dbReference type="InterPro" id="IPR027396">
    <property type="entry name" value="DsrEFH-like"/>
</dbReference>
<organism evidence="1 2">
    <name type="scientific">Halopseudomonas pertucinogena</name>
    <dbReference type="NCBI Taxonomy" id="86175"/>
    <lineage>
        <taxon>Bacteria</taxon>
        <taxon>Pseudomonadati</taxon>
        <taxon>Pseudomonadota</taxon>
        <taxon>Gammaproteobacteria</taxon>
        <taxon>Pseudomonadales</taxon>
        <taxon>Pseudomonadaceae</taxon>
        <taxon>Halopseudomonas</taxon>
    </lineage>
</organism>
<sequence>MLHILRHSPHAQSCFASCLRTINAGQSLLLIEDAVYGLFPGTSSRSALEYLPATVRLYALDVDLQARGLALDDVPTRATIINYAMMVELTVEHHKVVSW</sequence>
<name>A0ABQ2CU19_9GAMM</name>
<protein>
    <recommendedName>
        <fullName evidence="3">Sulfurtransferase complex subunit TusB</fullName>
    </recommendedName>
</protein>
<comment type="caution">
    <text evidence="1">The sequence shown here is derived from an EMBL/GenBank/DDBJ whole genome shotgun (WGS) entry which is preliminary data.</text>
</comment>
<dbReference type="PANTHER" id="PTHR37526:SF1">
    <property type="entry name" value="PROTEIN TUSB"/>
    <property type="match status" value="1"/>
</dbReference>
<keyword evidence="2" id="KW-1185">Reference proteome</keyword>
<evidence type="ECO:0008006" key="3">
    <source>
        <dbReference type="Google" id="ProtNLM"/>
    </source>
</evidence>
<evidence type="ECO:0000313" key="2">
    <source>
        <dbReference type="Proteomes" id="UP000633263"/>
    </source>
</evidence>
<dbReference type="EMBL" id="BMNN01000006">
    <property type="protein sequence ID" value="GGJ06077.1"/>
    <property type="molecule type" value="Genomic_DNA"/>
</dbReference>
<dbReference type="InterPro" id="IPR007215">
    <property type="entry name" value="Sulphur_relay_TusB/DsrH"/>
</dbReference>
<dbReference type="Gene3D" id="3.40.1260.10">
    <property type="entry name" value="DsrEFH-like"/>
    <property type="match status" value="1"/>
</dbReference>
<dbReference type="RefSeq" id="WP_188636876.1">
    <property type="nucleotide sequence ID" value="NZ_BMNN01000006.1"/>
</dbReference>
<reference evidence="2" key="1">
    <citation type="journal article" date="2019" name="Int. J. Syst. Evol. Microbiol.">
        <title>The Global Catalogue of Microorganisms (GCM) 10K type strain sequencing project: providing services to taxonomists for standard genome sequencing and annotation.</title>
        <authorList>
            <consortium name="The Broad Institute Genomics Platform"/>
            <consortium name="The Broad Institute Genome Sequencing Center for Infectious Disease"/>
            <person name="Wu L."/>
            <person name="Ma J."/>
        </authorList>
    </citation>
    <scope>NUCLEOTIDE SEQUENCE [LARGE SCALE GENOMIC DNA]</scope>
    <source>
        <strain evidence="2">JCM 11590</strain>
    </source>
</reference>